<evidence type="ECO:0000259" key="3">
    <source>
        <dbReference type="Pfam" id="PF19290"/>
    </source>
</evidence>
<gene>
    <name evidence="4" type="primary">pmbA_14</name>
    <name evidence="4" type="ORF">SDC9_117389</name>
</gene>
<dbReference type="Gene3D" id="3.30.2290.10">
    <property type="entry name" value="PmbA/TldD superfamily"/>
    <property type="match status" value="1"/>
</dbReference>
<dbReference type="Pfam" id="PF01523">
    <property type="entry name" value="PmbA_TldD_1st"/>
    <property type="match status" value="1"/>
</dbReference>
<dbReference type="GO" id="GO:0008237">
    <property type="term" value="F:metallopeptidase activity"/>
    <property type="evidence" value="ECO:0007669"/>
    <property type="project" value="UniProtKB-KW"/>
</dbReference>
<dbReference type="InterPro" id="IPR045570">
    <property type="entry name" value="Metalloprtase-TldD/E_cen_dom"/>
</dbReference>
<organism evidence="4">
    <name type="scientific">bioreactor metagenome</name>
    <dbReference type="NCBI Taxonomy" id="1076179"/>
    <lineage>
        <taxon>unclassified sequences</taxon>
        <taxon>metagenomes</taxon>
        <taxon>ecological metagenomes</taxon>
    </lineage>
</organism>
<dbReference type="GO" id="GO:0006508">
    <property type="term" value="P:proteolysis"/>
    <property type="evidence" value="ECO:0007669"/>
    <property type="project" value="UniProtKB-KW"/>
</dbReference>
<keyword evidence="4" id="KW-0482">Metalloprotease</keyword>
<dbReference type="PANTHER" id="PTHR43421">
    <property type="entry name" value="METALLOPROTEASE PMBA"/>
    <property type="match status" value="1"/>
</dbReference>
<dbReference type="EC" id="3.4.-.-" evidence="4"/>
<protein>
    <submittedName>
        <fullName evidence="4">Metalloprotease PmbA</fullName>
        <ecNumber evidence="4">3.4.-.-</ecNumber>
    </submittedName>
</protein>
<reference evidence="4" key="1">
    <citation type="submission" date="2019-08" db="EMBL/GenBank/DDBJ databases">
        <authorList>
            <person name="Kucharzyk K."/>
            <person name="Murdoch R.W."/>
            <person name="Higgins S."/>
            <person name="Loffler F."/>
        </authorList>
    </citation>
    <scope>NUCLEOTIDE SEQUENCE</scope>
</reference>
<sequence length="447" mass="49957">MREHNQNTLKDAASYALTCAIKNGCTAARISLNINTQSSYSVRNHKLDRLQQAAGSSLFIQLFIDNRYGTFSTNRIEKTELDDFIKKGCEATKLLAPDVLRSLPDSSLYYKESLESLNQYDSKYELLQPIDKKELTFKVSDEIFGKDSRIISVNTEFGDSYDFFYMLDSQGFEGTTEQTTFTVSAECSVKGRGDARPEAWWYESSMFYDELMKSGCGEKALQRALDRLNPKKMNSGKYHMVVENSVSSRLVAPIISALNGASIQQKNSFLTDTLGKRLFGTNVNFYDDAHNPKASGARYFDSEGIATKPMGIVTEGSIDTYFINSYMSKKLSMPVTIEGPSVLTCFTQRSKNSNTTYLDLLSQTNKGIFVTGFNGGNCNSSTGDFSFGVQGFWFENGKILHPIKEMNVTGNIVDLWNNLIEAGDDPRWSSRWLIPSLAFSDVSFSGI</sequence>
<dbReference type="GO" id="GO:0005829">
    <property type="term" value="C:cytosol"/>
    <property type="evidence" value="ECO:0007669"/>
    <property type="project" value="TreeGrafter"/>
</dbReference>
<dbReference type="Pfam" id="PF19290">
    <property type="entry name" value="PmbA_TldD_2nd"/>
    <property type="match status" value="1"/>
</dbReference>
<name>A0A645C898_9ZZZZ</name>
<evidence type="ECO:0000259" key="2">
    <source>
        <dbReference type="Pfam" id="PF19289"/>
    </source>
</evidence>
<dbReference type="InterPro" id="IPR047657">
    <property type="entry name" value="PmbA"/>
</dbReference>
<keyword evidence="4" id="KW-0645">Protease</keyword>
<dbReference type="InterPro" id="IPR002510">
    <property type="entry name" value="Metalloprtase-TldD/E_N"/>
</dbReference>
<feature type="domain" description="Metalloprotease TldD/E central" evidence="3">
    <location>
        <begin position="129"/>
        <end position="228"/>
    </location>
</feature>
<dbReference type="InterPro" id="IPR036059">
    <property type="entry name" value="TldD/PmbA_sf"/>
</dbReference>
<comment type="caution">
    <text evidence="4">The sequence shown here is derived from an EMBL/GenBank/DDBJ whole genome shotgun (WGS) entry which is preliminary data.</text>
</comment>
<dbReference type="EMBL" id="VSSQ01023473">
    <property type="protein sequence ID" value="MPM70434.1"/>
    <property type="molecule type" value="Genomic_DNA"/>
</dbReference>
<evidence type="ECO:0000259" key="1">
    <source>
        <dbReference type="Pfam" id="PF01523"/>
    </source>
</evidence>
<proteinExistence type="predicted"/>
<dbReference type="AlphaFoldDB" id="A0A645C898"/>
<dbReference type="PANTHER" id="PTHR43421:SF1">
    <property type="entry name" value="METALLOPROTEASE PMBA"/>
    <property type="match status" value="1"/>
</dbReference>
<feature type="domain" description="Metalloprotease TldD/E C-terminal" evidence="2">
    <location>
        <begin position="235"/>
        <end position="446"/>
    </location>
</feature>
<accession>A0A645C898</accession>
<dbReference type="InterPro" id="IPR035068">
    <property type="entry name" value="TldD/PmbA_N"/>
</dbReference>
<dbReference type="Pfam" id="PF19289">
    <property type="entry name" value="PmbA_TldD_3rd"/>
    <property type="match status" value="1"/>
</dbReference>
<keyword evidence="4" id="KW-0378">Hydrolase</keyword>
<feature type="domain" description="Metalloprotease TldD/E N-terminal" evidence="1">
    <location>
        <begin position="30"/>
        <end position="90"/>
    </location>
</feature>
<dbReference type="SUPFAM" id="SSF111283">
    <property type="entry name" value="Putative modulator of DNA gyrase, PmbA/TldD"/>
    <property type="match status" value="1"/>
</dbReference>
<evidence type="ECO:0000313" key="4">
    <source>
        <dbReference type="EMBL" id="MPM70434.1"/>
    </source>
</evidence>
<dbReference type="InterPro" id="IPR045569">
    <property type="entry name" value="Metalloprtase-TldD/E_C"/>
</dbReference>